<keyword evidence="7" id="KW-0966">Cell projection</keyword>
<dbReference type="Proteomes" id="UP000250086">
    <property type="component" value="Unassembled WGS sequence"/>
</dbReference>
<feature type="domain" description="Flagellin C-terminal" evidence="6">
    <location>
        <begin position="209"/>
        <end position="293"/>
    </location>
</feature>
<evidence type="ECO:0000313" key="8">
    <source>
        <dbReference type="Proteomes" id="UP000250086"/>
    </source>
</evidence>
<evidence type="ECO:0000256" key="2">
    <source>
        <dbReference type="ARBA" id="ARBA00022525"/>
    </source>
</evidence>
<comment type="similarity">
    <text evidence="1 4">Belongs to the bacterial flagellin family.</text>
</comment>
<sequence length="294" mass="31864">MALYVQTNVQSLGTMRTLNINNGTLDSSQAKLSSGKEINTAKDNPANLQISNRFTSQISCKSQAYHNTSDGIALAQTIEGALDETTSLLQRIRTIAVQSSTGTNTEQDRASMQQEVTQLCNEITKIACTTKFGGEQLLRGANNGLIDAQGFLTLQVGANEGDKIRIDLSTSYRLEDLHQVAGGNMNNGYNTTDNVFDVTTQENAQDVLANIDGFILAVDNARSELGASMNRLESTQRNQSVQVEQESDARARIRDTDFAKETCSYVSAQIATKAASQVLMQANATPNFVLSLLH</sequence>
<proteinExistence type="inferred from homology"/>
<name>A0A2X0WCY4_9GAMM</name>
<feature type="domain" description="Flagellin N-terminal" evidence="5">
    <location>
        <begin position="5"/>
        <end position="142"/>
    </location>
</feature>
<dbReference type="GO" id="GO:0005576">
    <property type="term" value="C:extracellular region"/>
    <property type="evidence" value="ECO:0007669"/>
    <property type="project" value="UniProtKB-SubCell"/>
</dbReference>
<evidence type="ECO:0000256" key="1">
    <source>
        <dbReference type="ARBA" id="ARBA00005709"/>
    </source>
</evidence>
<keyword evidence="7" id="KW-0282">Flagellum</keyword>
<dbReference type="PANTHER" id="PTHR42792">
    <property type="entry name" value="FLAGELLIN"/>
    <property type="match status" value="1"/>
</dbReference>
<dbReference type="OrthoDB" id="9796789at2"/>
<dbReference type="EMBL" id="UAPV01000001">
    <property type="protein sequence ID" value="SPT70624.1"/>
    <property type="molecule type" value="Genomic_DNA"/>
</dbReference>
<dbReference type="RefSeq" id="WP_113744676.1">
    <property type="nucleotide sequence ID" value="NZ_UAPU01000005.1"/>
</dbReference>
<keyword evidence="8" id="KW-1185">Reference proteome</keyword>
<evidence type="ECO:0000259" key="5">
    <source>
        <dbReference type="Pfam" id="PF00669"/>
    </source>
</evidence>
<dbReference type="PANTHER" id="PTHR42792:SF2">
    <property type="entry name" value="FLAGELLIN"/>
    <property type="match status" value="1"/>
</dbReference>
<dbReference type="InterPro" id="IPR001029">
    <property type="entry name" value="Flagellin_N"/>
</dbReference>
<evidence type="ECO:0000313" key="7">
    <source>
        <dbReference type="EMBL" id="SPT70624.1"/>
    </source>
</evidence>
<accession>A0A2X0WCY4</accession>
<dbReference type="InterPro" id="IPR001492">
    <property type="entry name" value="Flagellin"/>
</dbReference>
<dbReference type="Gene3D" id="1.20.1330.10">
    <property type="entry name" value="f41 fragment of flagellin, N-terminal domain"/>
    <property type="match status" value="1"/>
</dbReference>
<keyword evidence="7" id="KW-0969">Cilium</keyword>
<evidence type="ECO:0000256" key="3">
    <source>
        <dbReference type="ARBA" id="ARBA00023143"/>
    </source>
</evidence>
<comment type="function">
    <text evidence="4">Flagellin is the subunit protein which polymerizes to form the filaments of bacterial flagella.</text>
</comment>
<dbReference type="InterPro" id="IPR046358">
    <property type="entry name" value="Flagellin_C"/>
</dbReference>
<dbReference type="GO" id="GO:0005198">
    <property type="term" value="F:structural molecule activity"/>
    <property type="evidence" value="ECO:0007669"/>
    <property type="project" value="UniProtKB-UniRule"/>
</dbReference>
<keyword evidence="3 4" id="KW-0975">Bacterial flagellum</keyword>
<keyword evidence="2 4" id="KW-0964">Secreted</keyword>
<protein>
    <recommendedName>
        <fullName evidence="4">Flagellin</fullName>
    </recommendedName>
</protein>
<dbReference type="Pfam" id="PF00669">
    <property type="entry name" value="Flagellin_N"/>
    <property type="match status" value="1"/>
</dbReference>
<organism evidence="7 8">
    <name type="scientific">Anaerobiospirillum thomasii</name>
    <dbReference type="NCBI Taxonomy" id="179995"/>
    <lineage>
        <taxon>Bacteria</taxon>
        <taxon>Pseudomonadati</taxon>
        <taxon>Pseudomonadota</taxon>
        <taxon>Gammaproteobacteria</taxon>
        <taxon>Aeromonadales</taxon>
        <taxon>Succinivibrionaceae</taxon>
        <taxon>Anaerobiospirillum</taxon>
    </lineage>
</organism>
<dbReference type="AlphaFoldDB" id="A0A2X0WCY4"/>
<reference evidence="7 8" key="1">
    <citation type="submission" date="2018-06" db="EMBL/GenBank/DDBJ databases">
        <authorList>
            <consortium name="Pathogen Informatics"/>
            <person name="Doyle S."/>
        </authorList>
    </citation>
    <scope>NUCLEOTIDE SEQUENCE [LARGE SCALE GENOMIC DNA]</scope>
    <source>
        <strain evidence="7 8">NCTC13093</strain>
    </source>
</reference>
<dbReference type="PRINTS" id="PR00207">
    <property type="entry name" value="FLAGELLIN"/>
</dbReference>
<evidence type="ECO:0000259" key="6">
    <source>
        <dbReference type="Pfam" id="PF00700"/>
    </source>
</evidence>
<dbReference type="Pfam" id="PF00700">
    <property type="entry name" value="Flagellin_C"/>
    <property type="match status" value="1"/>
</dbReference>
<gene>
    <name evidence="7" type="primary">hag_10</name>
    <name evidence="7" type="ORF">NCTC13093_02042</name>
</gene>
<dbReference type="GO" id="GO:0009288">
    <property type="term" value="C:bacterial-type flagellum"/>
    <property type="evidence" value="ECO:0007669"/>
    <property type="project" value="UniProtKB-SubCell"/>
</dbReference>
<comment type="subcellular location">
    <subcellularLocation>
        <location evidence="4">Secreted</location>
    </subcellularLocation>
    <subcellularLocation>
        <location evidence="4">Bacterial flagellum</location>
    </subcellularLocation>
</comment>
<dbReference type="SUPFAM" id="SSF64518">
    <property type="entry name" value="Phase 1 flagellin"/>
    <property type="match status" value="1"/>
</dbReference>
<evidence type="ECO:0000256" key="4">
    <source>
        <dbReference type="RuleBase" id="RU362073"/>
    </source>
</evidence>